<keyword evidence="3" id="KW-0863">Zinc-finger</keyword>
<evidence type="ECO:0000313" key="9">
    <source>
        <dbReference type="Proteomes" id="UP000243459"/>
    </source>
</evidence>
<dbReference type="GO" id="GO:0040029">
    <property type="term" value="P:epigenetic regulation of gene expression"/>
    <property type="evidence" value="ECO:0007669"/>
    <property type="project" value="InterPro"/>
</dbReference>
<reference evidence="9" key="1">
    <citation type="journal article" date="2017" name="Nat. Commun.">
        <title>The asparagus genome sheds light on the origin and evolution of a young Y chromosome.</title>
        <authorList>
            <person name="Harkess A."/>
            <person name="Zhou J."/>
            <person name="Xu C."/>
            <person name="Bowers J.E."/>
            <person name="Van der Hulst R."/>
            <person name="Ayyampalayam S."/>
            <person name="Mercati F."/>
            <person name="Riccardi P."/>
            <person name="McKain M.R."/>
            <person name="Kakrana A."/>
            <person name="Tang H."/>
            <person name="Ray J."/>
            <person name="Groenendijk J."/>
            <person name="Arikit S."/>
            <person name="Mathioni S.M."/>
            <person name="Nakano M."/>
            <person name="Shan H."/>
            <person name="Telgmann-Rauber A."/>
            <person name="Kanno A."/>
            <person name="Yue Z."/>
            <person name="Chen H."/>
            <person name="Li W."/>
            <person name="Chen Y."/>
            <person name="Xu X."/>
            <person name="Zhang Y."/>
            <person name="Luo S."/>
            <person name="Chen H."/>
            <person name="Gao J."/>
            <person name="Mao Z."/>
            <person name="Pires J.C."/>
            <person name="Luo M."/>
            <person name="Kudrna D."/>
            <person name="Wing R.A."/>
            <person name="Meyers B.C."/>
            <person name="Yi K."/>
            <person name="Kong H."/>
            <person name="Lavrijsen P."/>
            <person name="Sunseri F."/>
            <person name="Falavigna A."/>
            <person name="Ye Y."/>
            <person name="Leebens-Mack J.H."/>
            <person name="Chen G."/>
        </authorList>
    </citation>
    <scope>NUCLEOTIDE SEQUENCE [LARGE SCALE GENOMIC DNA]</scope>
    <source>
        <strain evidence="9">cv. DH0086</strain>
    </source>
</reference>
<keyword evidence="9" id="KW-1185">Reference proteome</keyword>
<dbReference type="PANTHER" id="PTHR46286:SF2">
    <property type="entry name" value="VIN3-LIKE PROTEIN 2"/>
    <property type="match status" value="1"/>
</dbReference>
<gene>
    <name evidence="8" type="ORF">A4U43_C07F28590</name>
</gene>
<keyword evidence="4" id="KW-0862">Zinc</keyword>
<dbReference type="Pfam" id="PF07227">
    <property type="entry name" value="PHD_Oberon"/>
    <property type="match status" value="1"/>
</dbReference>
<protein>
    <recommendedName>
        <fullName evidence="7">Oberon-like PHD finger domain-containing protein</fullName>
    </recommendedName>
</protein>
<dbReference type="PANTHER" id="PTHR46286">
    <property type="entry name" value="VIN3-LIKE PROTEIN 2-RELATED"/>
    <property type="match status" value="1"/>
</dbReference>
<dbReference type="GO" id="GO:0005634">
    <property type="term" value="C:nucleus"/>
    <property type="evidence" value="ECO:0007669"/>
    <property type="project" value="UniProtKB-SubCell"/>
</dbReference>
<evidence type="ECO:0000256" key="2">
    <source>
        <dbReference type="ARBA" id="ARBA00022723"/>
    </source>
</evidence>
<evidence type="ECO:0000256" key="6">
    <source>
        <dbReference type="SAM" id="MobiDB-lite"/>
    </source>
</evidence>
<evidence type="ECO:0000256" key="1">
    <source>
        <dbReference type="ARBA" id="ARBA00004123"/>
    </source>
</evidence>
<evidence type="ECO:0000256" key="5">
    <source>
        <dbReference type="ARBA" id="ARBA00023242"/>
    </source>
</evidence>
<evidence type="ECO:0000256" key="3">
    <source>
        <dbReference type="ARBA" id="ARBA00022771"/>
    </source>
</evidence>
<dbReference type="Proteomes" id="UP000243459">
    <property type="component" value="Chromosome 7"/>
</dbReference>
<feature type="region of interest" description="Disordered" evidence="6">
    <location>
        <begin position="351"/>
        <end position="427"/>
    </location>
</feature>
<evidence type="ECO:0000256" key="4">
    <source>
        <dbReference type="ARBA" id="ARBA00022833"/>
    </source>
</evidence>
<dbReference type="InterPro" id="IPR044514">
    <property type="entry name" value="VIN3-like"/>
</dbReference>
<dbReference type="InterPro" id="IPR032881">
    <property type="entry name" value="Oberon-like_PHD"/>
</dbReference>
<keyword evidence="2" id="KW-0479">Metal-binding</keyword>
<feature type="compositionally biased region" description="Pro residues" evidence="6">
    <location>
        <begin position="406"/>
        <end position="415"/>
    </location>
</feature>
<dbReference type="GO" id="GO:0008270">
    <property type="term" value="F:zinc ion binding"/>
    <property type="evidence" value="ECO:0007669"/>
    <property type="project" value="UniProtKB-KW"/>
</dbReference>
<sequence>MDPPYSGFVNDPSKCCDLTINEKRELVHKLSKWPEKAPEKLLTWSRRDLIEILCAEMGKERKYSGVAKQKLIEHLFKVLSDKKSGKLTAVIEGNPQLPSSNNHTPSKRQRKTDHPSRLLIETSLDDGGEAHRTIRICENLVCKATLRMERAFCERCTCGICYKYDENKDPSLWLVCNSDFPYKGDSCGISYHVECVLNHERGGIMKSKQCVRLDGGFYCIHCQKVNDLLACWRKQLMYAKDARRVDTLCQRISLSHRFLYSTEKYQKLHEIVDKAMRKLDSETGPLSDFSSMARGIVSRLSVGAEVQRLCAQAIELLDSMFSSGIQHKKPPALPPNLIRIESNNTPEHIEKEETATNSGSGLDEDPNPVTHEINEATLPVTPSRLEPDKPNPGSNSHDNGISKPGDSPPSSPISWPPRERRSPPRPL</sequence>
<evidence type="ECO:0000259" key="7">
    <source>
        <dbReference type="Pfam" id="PF07227"/>
    </source>
</evidence>
<dbReference type="Gramene" id="ONK64669">
    <property type="protein sequence ID" value="ONK64669"/>
    <property type="gene ID" value="A4U43_C07F28590"/>
</dbReference>
<accession>A0A5P1EIQ3</accession>
<evidence type="ECO:0000313" key="8">
    <source>
        <dbReference type="EMBL" id="ONK64669.1"/>
    </source>
</evidence>
<comment type="subcellular location">
    <subcellularLocation>
        <location evidence="1">Nucleus</location>
    </subcellularLocation>
</comment>
<feature type="region of interest" description="Disordered" evidence="6">
    <location>
        <begin position="91"/>
        <end position="115"/>
    </location>
</feature>
<dbReference type="EMBL" id="CM007387">
    <property type="protein sequence ID" value="ONK64669.1"/>
    <property type="molecule type" value="Genomic_DNA"/>
</dbReference>
<feature type="domain" description="Oberon-like PHD finger" evidence="7">
    <location>
        <begin position="137"/>
        <end position="257"/>
    </location>
</feature>
<keyword evidence="5" id="KW-0539">Nucleus</keyword>
<dbReference type="GO" id="GO:0010048">
    <property type="term" value="P:vernalization response"/>
    <property type="evidence" value="ECO:0007669"/>
    <property type="project" value="InterPro"/>
</dbReference>
<feature type="compositionally biased region" description="Basic and acidic residues" evidence="6">
    <location>
        <begin position="417"/>
        <end position="427"/>
    </location>
</feature>
<dbReference type="AlphaFoldDB" id="A0A5P1EIQ3"/>
<organism evidence="8 9">
    <name type="scientific">Asparagus officinalis</name>
    <name type="common">Garden asparagus</name>
    <dbReference type="NCBI Taxonomy" id="4686"/>
    <lineage>
        <taxon>Eukaryota</taxon>
        <taxon>Viridiplantae</taxon>
        <taxon>Streptophyta</taxon>
        <taxon>Embryophyta</taxon>
        <taxon>Tracheophyta</taxon>
        <taxon>Spermatophyta</taxon>
        <taxon>Magnoliopsida</taxon>
        <taxon>Liliopsida</taxon>
        <taxon>Asparagales</taxon>
        <taxon>Asparagaceae</taxon>
        <taxon>Asparagoideae</taxon>
        <taxon>Asparagus</taxon>
    </lineage>
</organism>
<name>A0A5P1EIQ3_ASPOF</name>
<proteinExistence type="predicted"/>